<dbReference type="InterPro" id="IPR016186">
    <property type="entry name" value="C-type_lectin-like/link_sf"/>
</dbReference>
<feature type="domain" description="F5/8 type C" evidence="22">
    <location>
        <begin position="2765"/>
        <end position="2920"/>
    </location>
</feature>
<evidence type="ECO:0000256" key="3">
    <source>
        <dbReference type="ARBA" id="ARBA00022473"/>
    </source>
</evidence>
<keyword evidence="4" id="KW-0433">Leucine-rich repeat</keyword>
<keyword evidence="29" id="KW-1185">Reference proteome</keyword>
<feature type="domain" description="MAM" evidence="24">
    <location>
        <begin position="1"/>
        <end position="102"/>
    </location>
</feature>
<dbReference type="SMART" id="SM00034">
    <property type="entry name" value="CLECT"/>
    <property type="match status" value="2"/>
</dbReference>
<comment type="similarity">
    <text evidence="18">Belongs to the G-protein coupled receptor 1 family.</text>
</comment>
<feature type="domain" description="F5/8 type C" evidence="22">
    <location>
        <begin position="2923"/>
        <end position="3076"/>
    </location>
</feature>
<dbReference type="SMART" id="SM00220">
    <property type="entry name" value="S_TKc"/>
    <property type="match status" value="1"/>
</dbReference>
<evidence type="ECO:0000313" key="28">
    <source>
        <dbReference type="EMBL" id="CAH3034561.1"/>
    </source>
</evidence>
<evidence type="ECO:0000256" key="14">
    <source>
        <dbReference type="ARBA" id="ARBA00023157"/>
    </source>
</evidence>
<evidence type="ECO:0000256" key="6">
    <source>
        <dbReference type="ARBA" id="ARBA00022692"/>
    </source>
</evidence>
<dbReference type="SMART" id="SM00159">
    <property type="entry name" value="PTX"/>
    <property type="match status" value="1"/>
</dbReference>
<dbReference type="SMART" id="SM01381">
    <property type="entry name" value="7TM_GPCR_Srsx"/>
    <property type="match status" value="1"/>
</dbReference>
<dbReference type="PROSITE" id="PS51828">
    <property type="entry name" value="PTX_2"/>
    <property type="match status" value="1"/>
</dbReference>
<keyword evidence="12 19" id="KW-1133">Transmembrane helix</keyword>
<name>A0AAU9VS11_9CNID</name>
<evidence type="ECO:0000256" key="16">
    <source>
        <dbReference type="PROSITE-ProRule" id="PRU00059"/>
    </source>
</evidence>
<dbReference type="Pfam" id="PF00057">
    <property type="entry name" value="Ldl_recept_a"/>
    <property type="match status" value="2"/>
</dbReference>
<keyword evidence="5" id="KW-0358">Heparin-binding</keyword>
<accession>A0AAU9VS11</accession>
<feature type="disulfide bond" evidence="17">
    <location>
        <begin position="1901"/>
        <end position="1916"/>
    </location>
</feature>
<dbReference type="PROSITE" id="PS50060">
    <property type="entry name" value="MAM_2"/>
    <property type="match status" value="6"/>
</dbReference>
<dbReference type="InterPro" id="IPR036055">
    <property type="entry name" value="LDL_receptor-like_sf"/>
</dbReference>
<dbReference type="GO" id="GO:0005524">
    <property type="term" value="F:ATP binding"/>
    <property type="evidence" value="ECO:0007669"/>
    <property type="project" value="InterPro"/>
</dbReference>
<feature type="disulfide bond" evidence="17">
    <location>
        <begin position="1846"/>
        <end position="1858"/>
    </location>
</feature>
<feature type="domain" description="Protein kinase" evidence="21">
    <location>
        <begin position="5004"/>
        <end position="5257"/>
    </location>
</feature>
<comment type="caution">
    <text evidence="28">The sequence shown here is derived from an EMBL/GenBank/DDBJ whole genome shotgun (WGS) entry which is preliminary data.</text>
</comment>
<dbReference type="SUPFAM" id="SSF81321">
    <property type="entry name" value="Family A G protein-coupled receptor-like"/>
    <property type="match status" value="1"/>
</dbReference>
<dbReference type="PROSITE" id="PS50011">
    <property type="entry name" value="PROTEIN_KINASE_DOM"/>
    <property type="match status" value="1"/>
</dbReference>
<dbReference type="InterPro" id="IPR023415">
    <property type="entry name" value="LDLR_class-A_CS"/>
</dbReference>
<feature type="disulfide bond" evidence="17">
    <location>
        <begin position="1889"/>
        <end position="1907"/>
    </location>
</feature>
<keyword evidence="15 18" id="KW-0675">Receptor</keyword>
<dbReference type="GO" id="GO:0016020">
    <property type="term" value="C:membrane"/>
    <property type="evidence" value="ECO:0007669"/>
    <property type="project" value="UniProtKB-SubCell"/>
</dbReference>
<dbReference type="InterPro" id="IPR006585">
    <property type="entry name" value="FTP1"/>
</dbReference>
<dbReference type="Gene3D" id="3.80.10.10">
    <property type="entry name" value="Ribonuclease Inhibitor"/>
    <property type="match status" value="2"/>
</dbReference>
<evidence type="ECO:0000259" key="27">
    <source>
        <dbReference type="PROSITE" id="PS51828"/>
    </source>
</evidence>
<evidence type="ECO:0000256" key="17">
    <source>
        <dbReference type="PROSITE-ProRule" id="PRU00124"/>
    </source>
</evidence>
<dbReference type="CDD" id="cd15137">
    <property type="entry name" value="7tmA_Relaxin_R"/>
    <property type="match status" value="1"/>
</dbReference>
<evidence type="ECO:0000256" key="19">
    <source>
        <dbReference type="SAM" id="Phobius"/>
    </source>
</evidence>
<dbReference type="PROSITE" id="PS00237">
    <property type="entry name" value="G_PROTEIN_RECEP_F1_1"/>
    <property type="match status" value="1"/>
</dbReference>
<dbReference type="SUPFAM" id="SSF49785">
    <property type="entry name" value="Galactose-binding domain-like"/>
    <property type="match status" value="11"/>
</dbReference>
<feature type="domain" description="MAM" evidence="24">
    <location>
        <begin position="1983"/>
        <end position="2141"/>
    </location>
</feature>
<evidence type="ECO:0000259" key="24">
    <source>
        <dbReference type="PROSITE" id="PS50060"/>
    </source>
</evidence>
<evidence type="ECO:0000313" key="29">
    <source>
        <dbReference type="Proteomes" id="UP001159428"/>
    </source>
</evidence>
<dbReference type="PROSITE" id="PS50262">
    <property type="entry name" value="G_PROTEIN_RECEP_F1_2"/>
    <property type="match status" value="1"/>
</dbReference>
<dbReference type="CDD" id="cd00037">
    <property type="entry name" value="CLECT"/>
    <property type="match status" value="2"/>
</dbReference>
<dbReference type="Pfam" id="PF00431">
    <property type="entry name" value="CUB"/>
    <property type="match status" value="1"/>
</dbReference>
<dbReference type="Pfam" id="PF00001">
    <property type="entry name" value="7tm_1"/>
    <property type="match status" value="1"/>
</dbReference>
<evidence type="ECO:0000256" key="15">
    <source>
        <dbReference type="ARBA" id="ARBA00023170"/>
    </source>
</evidence>
<feature type="transmembrane region" description="Helical" evidence="19">
    <location>
        <begin position="4646"/>
        <end position="4666"/>
    </location>
</feature>
<dbReference type="FunFam" id="2.60.120.260:FF:000002">
    <property type="entry name" value="Coagulation factor VIII"/>
    <property type="match status" value="1"/>
</dbReference>
<dbReference type="Gene3D" id="4.10.400.10">
    <property type="entry name" value="Low-density Lipoprotein Receptor"/>
    <property type="match status" value="2"/>
</dbReference>
<dbReference type="InterPro" id="IPR000859">
    <property type="entry name" value="CUB_dom"/>
</dbReference>
<dbReference type="Pfam" id="PF00629">
    <property type="entry name" value="MAM"/>
    <property type="match status" value="6"/>
</dbReference>
<feature type="domain" description="CUB" evidence="20">
    <location>
        <begin position="4245"/>
        <end position="4357"/>
    </location>
</feature>
<feature type="domain" description="F5/8 type C" evidence="22">
    <location>
        <begin position="2292"/>
        <end position="2447"/>
    </location>
</feature>
<dbReference type="InterPro" id="IPR000998">
    <property type="entry name" value="MAM_dom"/>
</dbReference>
<keyword evidence="7" id="KW-0479">Metal-binding</keyword>
<dbReference type="PROSITE" id="PS51820">
    <property type="entry name" value="PA14"/>
    <property type="match status" value="1"/>
</dbReference>
<keyword evidence="18" id="KW-0297">G-protein coupled receptor</keyword>
<evidence type="ECO:0000256" key="2">
    <source>
        <dbReference type="ARBA" id="ARBA00006078"/>
    </source>
</evidence>
<feature type="domain" description="F5/8 type C" evidence="22">
    <location>
        <begin position="2448"/>
        <end position="2601"/>
    </location>
</feature>
<dbReference type="Pfam" id="PF00059">
    <property type="entry name" value="Lectin_C"/>
    <property type="match status" value="2"/>
</dbReference>
<feature type="transmembrane region" description="Helical" evidence="19">
    <location>
        <begin position="4678"/>
        <end position="4698"/>
    </location>
</feature>
<feature type="transmembrane region" description="Helical" evidence="19">
    <location>
        <begin position="4866"/>
        <end position="4887"/>
    </location>
</feature>
<reference evidence="28 29" key="1">
    <citation type="submission" date="2022-05" db="EMBL/GenBank/DDBJ databases">
        <authorList>
            <consortium name="Genoscope - CEA"/>
            <person name="William W."/>
        </authorList>
    </citation>
    <scope>NUCLEOTIDE SEQUENCE [LARGE SCALE GENOMIC DNA]</scope>
</reference>
<evidence type="ECO:0000256" key="9">
    <source>
        <dbReference type="ARBA" id="ARBA00022782"/>
    </source>
</evidence>
<keyword evidence="18" id="KW-0807">Transducer</keyword>
<dbReference type="FunFam" id="1.20.1070.10:FF:000393">
    <property type="entry name" value="Predicted protein"/>
    <property type="match status" value="1"/>
</dbReference>
<dbReference type="FunFam" id="2.60.120.260:FF:000016">
    <property type="entry name" value="Contactin-associated protein-like 4 isoform 1"/>
    <property type="match status" value="9"/>
</dbReference>
<feature type="domain" description="MAM" evidence="24">
    <location>
        <begin position="4086"/>
        <end position="4236"/>
    </location>
</feature>
<evidence type="ECO:0000256" key="11">
    <source>
        <dbReference type="ARBA" id="ARBA00022902"/>
    </source>
</evidence>
<dbReference type="Gene3D" id="2.60.120.260">
    <property type="entry name" value="Galactose-binding domain-like"/>
    <property type="match status" value="11"/>
</dbReference>
<dbReference type="PANTHER" id="PTHR24543:SF325">
    <property type="entry name" value="F5_8 TYPE C DOMAIN-CONTAINING PROTEIN"/>
    <property type="match status" value="1"/>
</dbReference>
<dbReference type="Pfam" id="PF00754">
    <property type="entry name" value="F5_F8_type_C"/>
    <property type="match status" value="10"/>
</dbReference>
<dbReference type="SUPFAM" id="SSF56436">
    <property type="entry name" value="C-type lectin-like"/>
    <property type="match status" value="2"/>
</dbReference>
<feature type="domain" description="F5/8 type C" evidence="22">
    <location>
        <begin position="3718"/>
        <end position="3871"/>
    </location>
</feature>
<dbReference type="SUPFAM" id="SSF56112">
    <property type="entry name" value="Protein kinase-like (PK-like)"/>
    <property type="match status" value="1"/>
</dbReference>
<dbReference type="InterPro" id="IPR037524">
    <property type="entry name" value="PA14/GLEYA"/>
</dbReference>
<dbReference type="GO" id="GO:0004930">
    <property type="term" value="F:G protein-coupled receptor activity"/>
    <property type="evidence" value="ECO:0007669"/>
    <property type="project" value="UniProtKB-KW"/>
</dbReference>
<evidence type="ECO:0000256" key="13">
    <source>
        <dbReference type="ARBA" id="ARBA00023136"/>
    </source>
</evidence>
<evidence type="ECO:0000259" key="20">
    <source>
        <dbReference type="PROSITE" id="PS01180"/>
    </source>
</evidence>
<dbReference type="PROSITE" id="PS50041">
    <property type="entry name" value="C_TYPE_LECTIN_2"/>
    <property type="match status" value="2"/>
</dbReference>
<evidence type="ECO:0000256" key="1">
    <source>
        <dbReference type="ARBA" id="ARBA00004370"/>
    </source>
</evidence>
<evidence type="ECO:0000259" key="23">
    <source>
        <dbReference type="PROSITE" id="PS50041"/>
    </source>
</evidence>
<dbReference type="Pfam" id="PF13855">
    <property type="entry name" value="LRR_8"/>
    <property type="match status" value="2"/>
</dbReference>
<evidence type="ECO:0000256" key="8">
    <source>
        <dbReference type="ARBA" id="ARBA00022737"/>
    </source>
</evidence>
<keyword evidence="9" id="KW-0221">Differentiation</keyword>
<dbReference type="PRINTS" id="PR00237">
    <property type="entry name" value="GPCRRHODOPSN"/>
</dbReference>
<evidence type="ECO:0000256" key="10">
    <source>
        <dbReference type="ARBA" id="ARBA00022837"/>
    </source>
</evidence>
<dbReference type="PROSITE" id="PS01286">
    <property type="entry name" value="FA58C_2"/>
    <property type="match status" value="7"/>
</dbReference>
<dbReference type="InterPro" id="IPR003591">
    <property type="entry name" value="Leu-rich_rpt_typical-subtyp"/>
</dbReference>
<dbReference type="SUPFAM" id="SSF52058">
    <property type="entry name" value="L domain-like"/>
    <property type="match status" value="1"/>
</dbReference>
<comment type="caution">
    <text evidence="16">Lacks conserved residue(s) required for the propagation of feature annotation.</text>
</comment>
<dbReference type="SMART" id="SM00231">
    <property type="entry name" value="FA58C"/>
    <property type="match status" value="10"/>
</dbReference>
<feature type="domain" description="F5/8 type C" evidence="22">
    <location>
        <begin position="2605"/>
        <end position="2762"/>
    </location>
</feature>
<dbReference type="InterPro" id="IPR001759">
    <property type="entry name" value="PTX_dom"/>
</dbReference>
<dbReference type="Gene3D" id="1.10.510.10">
    <property type="entry name" value="Transferase(Phosphotransferase) domain 1"/>
    <property type="match status" value="1"/>
</dbReference>
<feature type="disulfide bond" evidence="17">
    <location>
        <begin position="1882"/>
        <end position="1894"/>
    </location>
</feature>
<evidence type="ECO:0000256" key="5">
    <source>
        <dbReference type="ARBA" id="ARBA00022674"/>
    </source>
</evidence>
<dbReference type="InterPro" id="IPR035914">
    <property type="entry name" value="Sperma_CUB_dom_sf"/>
</dbReference>
<evidence type="ECO:0000256" key="12">
    <source>
        <dbReference type="ARBA" id="ARBA00022989"/>
    </source>
</evidence>
<feature type="domain" description="Pentraxin (PTX)" evidence="27">
    <location>
        <begin position="3917"/>
        <end position="4115"/>
    </location>
</feature>
<feature type="transmembrane region" description="Helical" evidence="19">
    <location>
        <begin position="4899"/>
        <end position="4922"/>
    </location>
</feature>
<evidence type="ECO:0000259" key="26">
    <source>
        <dbReference type="PROSITE" id="PS51820"/>
    </source>
</evidence>
<feature type="transmembrane region" description="Helical" evidence="19">
    <location>
        <begin position="4762"/>
        <end position="4788"/>
    </location>
</feature>
<feature type="domain" description="MAM" evidence="24">
    <location>
        <begin position="1681"/>
        <end position="1835"/>
    </location>
</feature>
<dbReference type="SMART" id="SM00369">
    <property type="entry name" value="LRR_TYP"/>
    <property type="match status" value="7"/>
</dbReference>
<keyword evidence="8" id="KW-0677">Repeat</keyword>
<dbReference type="GO" id="GO:0008201">
    <property type="term" value="F:heparin binding"/>
    <property type="evidence" value="ECO:0007669"/>
    <property type="project" value="UniProtKB-KW"/>
</dbReference>
<feature type="domain" description="MAM" evidence="24">
    <location>
        <begin position="273"/>
        <end position="430"/>
    </location>
</feature>
<dbReference type="InterPro" id="IPR008979">
    <property type="entry name" value="Galactose-bd-like_sf"/>
</dbReference>
<feature type="domain" description="C-type lectin" evidence="23">
    <location>
        <begin position="576"/>
        <end position="702"/>
    </location>
</feature>
<dbReference type="InterPro" id="IPR016187">
    <property type="entry name" value="CTDL_fold"/>
</dbReference>
<keyword evidence="3" id="KW-0217">Developmental protein</keyword>
<dbReference type="SUPFAM" id="SSF49854">
    <property type="entry name" value="Spermadhesin, CUB domain"/>
    <property type="match status" value="1"/>
</dbReference>
<dbReference type="InterPro" id="IPR001304">
    <property type="entry name" value="C-type_lectin-like"/>
</dbReference>
<feature type="domain" description="G-protein coupled receptors family 1 profile" evidence="25">
    <location>
        <begin position="4656"/>
        <end position="4920"/>
    </location>
</feature>
<comment type="subcellular location">
    <subcellularLocation>
        <location evidence="1">Membrane</location>
    </subcellularLocation>
</comment>
<keyword evidence="10" id="KW-0106">Calcium</keyword>
<gene>
    <name evidence="28" type="ORF">PMEA_00010819</name>
</gene>
<dbReference type="SUPFAM" id="SSF57424">
    <property type="entry name" value="LDL receptor-like module"/>
    <property type="match status" value="2"/>
</dbReference>
<dbReference type="GO" id="GO:0004672">
    <property type="term" value="F:protein kinase activity"/>
    <property type="evidence" value="ECO:0007669"/>
    <property type="project" value="InterPro"/>
</dbReference>
<evidence type="ECO:0000259" key="21">
    <source>
        <dbReference type="PROSITE" id="PS50011"/>
    </source>
</evidence>
<dbReference type="CDD" id="cd06263">
    <property type="entry name" value="MAM"/>
    <property type="match status" value="4"/>
</dbReference>
<keyword evidence="13 19" id="KW-0472">Membrane</keyword>
<dbReference type="SMART" id="SM00192">
    <property type="entry name" value="LDLa"/>
    <property type="match status" value="2"/>
</dbReference>
<dbReference type="InterPro" id="IPR032675">
    <property type="entry name" value="LRR_dom_sf"/>
</dbReference>
<dbReference type="InterPro" id="IPR001611">
    <property type="entry name" value="Leu-rich_rpt"/>
</dbReference>
<keyword evidence="11" id="KW-0524">Neurogenesis</keyword>
<sequence>MYSEKARLNSLWKTGPQRMEFFYYMYGSTIETLSVYVKINGSEYRVWSRYGSQLSNNWIKGCVTINYRGTYQIIIEGVAGISNASNIAVDDVSFSKNLSCVSNGKTTPEEIFEVNCTFNGNFCGWRSLSLSPDQVSWKKAGNKTGQKGDFAGNFIYTSQPIKENRSIHLLSPLMLGPKCFRFSYHMSGQKVGKLDILLQVRRQQEDYLIWQKTGDQGNRWIQGSIGIGYTGEFQIALKATPGKNYTSPIALDSFILTDGLCDDESELDSIQQGNCNFDQNFCFWKNDLNFIFKWTPQGDRAPKYQTGPSGDHTSGTGSYIYIDASSPRQPGDTARLTSPWMRGPQCMTFFYHMFGSHMGCVVMYIRIQAGEKLHPIWLRSKDQGDRWRQGQLSIYSNFTYQIIIDGIRGGGDSGDAALDDFTFQRGPCRETDETTYYVSSYMGKDYKISSRPSEHSLYSEEFRFTLKHPRGLPTETSYFIYSEASRRRSFVREKLDLSDYNNYPLDVVVLNDNGPSRNCRKIYFIKRDNSGPMISLDDYSALDCCKGKIKFSLCALNVTEPDNRLTSGCQPGWYGVGKSCFMFYFESPREWRLARTLCHKQNSEMAIAKSVDILEALANLRKHLNSEDLDLFLGLKSKVRWTWVDGEKVSNVHKALWKPTEPSGDGKCGSLQSFVSWDSNWRGYGWGWNDDPCTSLRRYICEEPLDVPLPVALFFVGGINKTVDLSPSGASMAVLSDITLQPGPFGNPSGSLFLGTSNSHVELENRGEIDTRFSMSVFAWVHLSNSSTGQIIDHGCSMTVFHSTLGVEVLFKERESSRSYLIHKKGVLKENSWNFIGVTYEYYSGMATIWVNDNIVMRKIVLAKMELATQENVIVGASKNRKMQFRGRISCLQFYNQALSVDQIMKAKIRCNKTVSAPSVEYRSVGCYADKPHRAIPILEGADPISAEKFDVRTRAIEKCALAARKRGFTMFAVQYGGQCMTGATAELTFNRYNESNDCKADGKGGTWANNVYIIRDYIDIGCYRDRRSRAIASLEGKDPLLTGWHKNRKNSIEKCAIVARKRGFRMFSVQYGGECYGSVTAEKTFDRYGKSDNCKGDGKGGAWANRVYAFQVSSSWCSPSFFPFHGGCFSLDADNKVNWKQALERCNFEGGTLAKISTEGLRRAFSVVLEGIRSYRSSHNNYFIGMRGQYDDWTWFDGTSLNDSLWMSGHPTRDADDLACAYLPAGSSRIKNGPCKSHRYPLCQKRSEASLSNRSQTTCSSVLLPYESSLAVDKSYTTCFRSGRESNPWWQVNLDKHLYVISVVITNKVDCCLRDNGMINVRVLNSPHGTDSTCSKSVKYDGVTQQFKFYCSPPVLGNYLKITLTGNNVSLVLCQVVVETIDSPTEAKGVLRETWYQMKHYEARSKSIMREHPLIQGPPGSRIVLPDFDAPINLEDRYAQRLTAYLLVPQSGTYVFYAACDDSCELWKYNVMEFGFVKVNTKSDKSVKNRSPIISVKKFTRHLQWDRYEEQSSQPIFLEKCRFYRMEVYGMDVDGNDHISVGMRRPNGDFERPIPGKRLFWTKPGTRKLAVTLNDLETSIAAIVGSNLRISGTYSFCCQGIYCPDCPLHLNISTLMQNVTIDSAVNMSCLNTSFETFFDTERQPGNYTVKISYSFLDQSGQILEERVLGNVHLQAALVLKECHFESGNCAGWTNLGGKEKWNLVLFYINVFTDSMLHLPGPFAYIGRSSRGQLKSPLLSGKPANEMVGLCLRFRYLMPTKSKSYLKVLLWEATEERELLVWQLLGYHGQGWSMAQVVLPSSVSIQVMFEGEGFVDDPVNVAIDDVSVTTENCVLLPYYAKPGFHCGEKEFQCDNGECVKNDLTCDGDLACKDESDEENCGCPSSEFACQDGKCIPAAAVCDGSNDCSDGDDEHNCRNPCPFKYHCLDGTCISWSNTCTEIPFCEDGTNTPSVCGAGDCLLSDLSCSSVTSEELLQCKSSFRGHCSFDDNFCSLKYDWNATFQWTITSGKTPTENTGPRYDHTTFSKDGSYIYIEASPQLPGDRARLLSDWMGPNEVVCIQFWYHMYGSEIGNLSIYLKTNQSETIVWTLSGNQGDQWKFAQTTLNSGDAYKFIIEGMVGYGSSGDIALDDLTLLDGNCKTILTQKSLNCDFKEGTCDWEAQGGWTLSKDGSSIFLRRGAHAVRHSLFSPPNINTNEWKCLHLRYFIGGNDEYEASITVLLKMLTSNLTTLLLFADQTTSGTTYTQTPLPTNFTDAQIEIVGTNEWKILAIRQVSFSKDSCEHIPKRRNDLHQHKPLGMENGEILDKKITSSSQLDVIHAAIQGRLHFQATPGKAGSWSAGLEDSSPWLQVDLNIQNTRVTGVATQGRNGPFAQWVTEYKLQYSNDGVSFKYYKEPGQTTERHFAGNADQDAVVFNELNPPIRARYIRFRPVAWYKAASMRVELYQECNKALGMENSEISSGQILASSQWDGYSAASQGRLFFQATERTQGGWSAGQRNARQWFQVDLGSQYVKITGVATQGRQEHDEWVTSYKLRYGNDGESFQYFKEEGKVEDKEFTGNMDCCTIVHHKLYPAIKARFIRLQPLYWHNWISMRVELYGCSDECQTDLGLRDKAIPDAQLSASSQLDHNHAASQGRLDYEGERWRSSAWSSRTEDKSQWLQIDLRSIYIKVTRVATQGRTGTGRKNWQWVTHYMLQFSDDGENFTFFKELGQSAAKNFSGNSDISTVVYNNLNPPIRARYIRFIPQAWYGHISMTVELYGCLEYSSKALGMQDGLISDGQISASSEYNEFHAAIFARLHIAPITAKKAGSWTAERNDLHQWLQVDLGSQYTRVIRVATQGRHDDSHWVTRYKLQYGNDEKKLHYYKGSGKFSDKNFVGNSDRDTVVFSELNPPIYARFIRFRPQHWFGHIAMRVEVYGCRECMKPLGVGNGAISERQMSSSSQLDDAHAAMRGRLNSKAAKDKGGSWSAASNNRSQWLEIDLRSQNINVTRVATQGRHDSSQWVTKYKLQYSNDGVNFQYYKEPMKNAHKIFDGNVEQHAVVYNELVPPITARFIRFWPVDWYGHISMRVELYGCQDLHQHKPLGMENNEILDKKITSSSQVDEVHAAIQGRLHFQATPGKAGSWSAGSEDSTPWLQVDLNIRNTRVTGVATQGRNGPFAQWVTEYKLQYSNDGVSFNYYREPGKTSEKHFAGNADQDAVVFHELNPPIRARYIRFRPVAWNKAASMRVELYQECNKALGMENSEISSGQILASSQWDGYSTASQGRLFFQATERKQGGWSAGKKNAEQWFQVDLGGQYVKITGVATQGRQDHDEWVTSYKLRYGNDGESFQSFKEERDLEDKEFTGNVDRDSIVRYELYPAIKARYIRLQPLSWHNWISMRMELYGCSEECQTDLGLRKRTIPDAQLSASSQLDHNHAASQGRLDYEGERWRTSAWSSRTNDKSQWLQIDLRSIYIKVTRVATQGRTGYYKYWQWVTHYMLQFSDDGENFTFFKEQGKSTTKDFSGNNDSNTVVHNDLNPPIRARYTRFIPQAWYGHISMRVELYGCLEYNISMNVSKCRQALGMQDGIISDGQISASSEYNSEHAAIQARLHLAPITADKAGSWSAERNNLNQWLQVDLGSQYTRVMRVATQGRHDDSNWVTRYNLQYGNDGEKFYYYRGSGEISVKDFIGNSDRDTVVFSELNPPIYARFIRFRPQHWFGHIAMRVEVYGCQECTKPLGVGSGAISERQMSSSSQLDDAHAAVQGRLNSRPTEDKGGSWSAASNNRNQWLEIDLVSQNINVTRVATQGRHDSSQWVTKYKLQYSKDGVNFQYYKEPMETAHKIFDGNVEQHAVVYNELVPPIKARFIRFRPVDWYGHISMRVELYGCQDDRPCDTSIDWCGWKNERGWKSIKHKDLDQVYQNEGGGGKGFSDNNNFEVLLPDSEYGYISLSDVILDECCFTICFWLKTASSGFYIEYNNAGSAKENKTLVFGIYCGNNTFSLQSGSERSEQSMDVMDSTWHHVCVSWDGRVGLLAVFKDGHINFKLNDFMGPLLQKPNEGIVTIGFRNINETASTALGKLSGFNIWSTLVTTEEILRMSYGCGTEAGNAMAWGKVRNGLIGEVEMKSLPTCNDGKRARLVVDTVDLEPNGTAVLVSQTYNRSSDGKSRCLRFRYMLRGSGDKTLTIFQKSGIYREIPIWTWKGNSGRDWIYGEVPLTSTTKFKILIKAQKSREKDLIALTGIYVKEGLDCKLRPLSAKQACNEDLTDPSGYLFSPVYSGDVLDDIACTWNITVPRNNNIRLEFRDFRLPDHPTCKGCDLQIFDGSETSAPAIGRFCGYMYPPIFISSSNNLRIVLRCAANPYTARFKILYNSTAAHKSLESSCSLQQECPASCKCEEFGGQEDKKILVTGEDLLNVPNHLPTNVGAVFFGQNRISQLREEDFINLLKLEYIDLSFNSLLHVDEDSFQNVTSVKTLRLDFNFLRALPAGALKGLPNLRVLDLGRNLLRVVFGEMLDGLSNLEVLSFRSNQIELLEYGAFKNKSNMTHLYLQHNKLKEVSNGMFKDLMNLQVLNLSRNKLTTVSKETFQGLKSLEYLYLDGNKLTRVPPDVFNDLKKLRYLRLDHFILCCYAKKSIEGVACDSPVNEFSSCDDLMKNKTLQTCIWILGIFAFFGNLFVIMWRIIDKEENRVHSFLLTNLAFADMFMGVYLLAIAIMDARWQGEYFKHDHEWRSGWGCRIIGVLSMLSSEVSVLILTIITMERFIAIVFPFKFKRLTIRSAVFTCTGAWIFGIVISVIPITGINYFYDQNGDFGFYSRSAVCLPLQLSEGTPAAWQYSASFFIGMNSVSFTFILVAYISMFLTVKRVTHSIRSTNLNRESAMAKRLVFIVMTDFCCWMPIIIISILSLTENFNDPDKIAYVWIAVFVLPLNSSLNPILYTFSTDRVKRSFSQKRKNVTGFVMKTLNRPTEDRLSCSSNMSGKTLLSKVLSISSPKPEARVLKKPEVGRVVVHANLKLIERVNIFKDDTAGRKSMGYVTAWCEEGGVLNVVLLKYFGKEMKEEWNREVSVVQSLSCDEQPLSNVLHYRWHNKTSDLNIEQGKTKINALRRKSFLICFDYVSSSTLEDLICEKGIVIDFESICAVACDVLDAIEGLQELGLLHNNITTRNILISQCPRIPPIKAVLGGFSRASKVNGESAFTNQTLDEQSCFGSHVEQFGQLLATLLGHCHGSCEQLKLHEIMNLCFEETPEKRPTASSLRELLEEVWCTKGFSDSFV</sequence>
<feature type="disulfide bond" evidence="17">
    <location>
        <begin position="1853"/>
        <end position="1871"/>
    </location>
</feature>
<dbReference type="Gene3D" id="3.10.100.10">
    <property type="entry name" value="Mannose-Binding Protein A, subunit A"/>
    <property type="match status" value="2"/>
</dbReference>
<organism evidence="28 29">
    <name type="scientific">Pocillopora meandrina</name>
    <dbReference type="NCBI Taxonomy" id="46732"/>
    <lineage>
        <taxon>Eukaryota</taxon>
        <taxon>Metazoa</taxon>
        <taxon>Cnidaria</taxon>
        <taxon>Anthozoa</taxon>
        <taxon>Hexacorallia</taxon>
        <taxon>Scleractinia</taxon>
        <taxon>Astrocoeniina</taxon>
        <taxon>Pocilloporidae</taxon>
        <taxon>Pocillopora</taxon>
    </lineage>
</organism>
<dbReference type="Pfam" id="PF22633">
    <property type="entry name" value="F5_F8_type_C_2"/>
    <property type="match status" value="1"/>
</dbReference>
<feature type="domain" description="MAM" evidence="24">
    <location>
        <begin position="114"/>
        <end position="263"/>
    </location>
</feature>
<dbReference type="CDD" id="cd00057">
    <property type="entry name" value="FA58C"/>
    <property type="match status" value="10"/>
</dbReference>
<dbReference type="InterPro" id="IPR000719">
    <property type="entry name" value="Prot_kinase_dom"/>
</dbReference>
<feature type="domain" description="PA14" evidence="26">
    <location>
        <begin position="1386"/>
        <end position="1558"/>
    </location>
</feature>
<dbReference type="CDD" id="cd00112">
    <property type="entry name" value="LDLa"/>
    <property type="match status" value="2"/>
</dbReference>
<feature type="disulfide bond" evidence="17">
    <location>
        <begin position="1865"/>
        <end position="1880"/>
    </location>
</feature>
<dbReference type="PROSITE" id="PS50068">
    <property type="entry name" value="LDLRA_2"/>
    <property type="match status" value="2"/>
</dbReference>
<feature type="domain" description="F5/8 type C" evidence="22">
    <location>
        <begin position="3236"/>
        <end position="3389"/>
    </location>
</feature>
<dbReference type="PROSITE" id="PS01180">
    <property type="entry name" value="CUB"/>
    <property type="match status" value="1"/>
</dbReference>
<evidence type="ECO:0000256" key="7">
    <source>
        <dbReference type="ARBA" id="ARBA00022723"/>
    </source>
</evidence>
<dbReference type="SMART" id="SM00607">
    <property type="entry name" value="FTP"/>
    <property type="match status" value="1"/>
</dbReference>
<dbReference type="GO" id="GO:0046872">
    <property type="term" value="F:metal ion binding"/>
    <property type="evidence" value="ECO:0007669"/>
    <property type="project" value="UniProtKB-KW"/>
</dbReference>
<keyword evidence="14 17" id="KW-1015">Disulfide bond</keyword>
<feature type="domain" description="F5/8 type C" evidence="22">
    <location>
        <begin position="3561"/>
        <end position="3715"/>
    </location>
</feature>
<dbReference type="InterPro" id="IPR002172">
    <property type="entry name" value="LDrepeatLR_classA_rpt"/>
</dbReference>
<feature type="transmembrane region" description="Helical" evidence="19">
    <location>
        <begin position="4822"/>
        <end position="4845"/>
    </location>
</feature>
<dbReference type="PROSITE" id="PS51450">
    <property type="entry name" value="LRR"/>
    <property type="match status" value="2"/>
</dbReference>
<comment type="similarity">
    <text evidence="2">Belongs to the neuropilin family.</text>
</comment>
<dbReference type="SUPFAM" id="SSF49899">
    <property type="entry name" value="Concanavalin A-like lectins/glucanases"/>
    <property type="match status" value="8"/>
</dbReference>
<dbReference type="Pfam" id="PF13385">
    <property type="entry name" value="Laminin_G_3"/>
    <property type="match status" value="1"/>
</dbReference>
<feature type="domain" description="C-type lectin" evidence="23">
    <location>
        <begin position="1125"/>
        <end position="1245"/>
    </location>
</feature>
<evidence type="ECO:0000259" key="25">
    <source>
        <dbReference type="PROSITE" id="PS50262"/>
    </source>
</evidence>
<dbReference type="Pfam" id="PF00354">
    <property type="entry name" value="Pentaxin"/>
    <property type="match status" value="1"/>
</dbReference>
<dbReference type="InterPro" id="IPR017452">
    <property type="entry name" value="GPCR_Rhodpsn_7TM"/>
</dbReference>
<dbReference type="SMART" id="SM00365">
    <property type="entry name" value="LRR_SD22"/>
    <property type="match status" value="4"/>
</dbReference>
<dbReference type="PROSITE" id="PS00740">
    <property type="entry name" value="MAM_1"/>
    <property type="match status" value="1"/>
</dbReference>
<dbReference type="GO" id="GO:0030154">
    <property type="term" value="P:cell differentiation"/>
    <property type="evidence" value="ECO:0007669"/>
    <property type="project" value="UniProtKB-KW"/>
</dbReference>
<dbReference type="SMART" id="SM00042">
    <property type="entry name" value="CUB"/>
    <property type="match status" value="1"/>
</dbReference>
<dbReference type="Gene3D" id="1.20.1070.10">
    <property type="entry name" value="Rhodopsin 7-helix transmembrane proteins"/>
    <property type="match status" value="1"/>
</dbReference>
<dbReference type="EMBL" id="CALNXJ010000002">
    <property type="protein sequence ID" value="CAH3034561.1"/>
    <property type="molecule type" value="Genomic_DNA"/>
</dbReference>
<dbReference type="CDD" id="cd00041">
    <property type="entry name" value="CUB"/>
    <property type="match status" value="1"/>
</dbReference>
<dbReference type="Gene3D" id="2.60.120.200">
    <property type="match status" value="8"/>
</dbReference>
<dbReference type="GO" id="GO:0007399">
    <property type="term" value="P:nervous system development"/>
    <property type="evidence" value="ECO:0007669"/>
    <property type="project" value="UniProtKB-KW"/>
</dbReference>
<evidence type="ECO:0000256" key="18">
    <source>
        <dbReference type="RuleBase" id="RU000688"/>
    </source>
</evidence>
<dbReference type="Gene3D" id="2.60.120.290">
    <property type="entry name" value="Spermadhesin, CUB domain"/>
    <property type="match status" value="1"/>
</dbReference>
<evidence type="ECO:0000259" key="22">
    <source>
        <dbReference type="PROSITE" id="PS50022"/>
    </source>
</evidence>
<feature type="domain" description="F5/8 type C" evidence="22">
    <location>
        <begin position="3393"/>
        <end position="3549"/>
    </location>
</feature>
<dbReference type="InterPro" id="IPR013320">
    <property type="entry name" value="ConA-like_dom_sf"/>
</dbReference>
<dbReference type="SMART" id="SM00137">
    <property type="entry name" value="MAM"/>
    <property type="match status" value="3"/>
</dbReference>
<dbReference type="PROSITE" id="PS50022">
    <property type="entry name" value="FA58C_3"/>
    <property type="match status" value="10"/>
</dbReference>
<protein>
    <submittedName>
        <fullName evidence="28">Uncharacterized protein</fullName>
    </submittedName>
</protein>
<dbReference type="PANTHER" id="PTHR24543">
    <property type="entry name" value="MULTICOPPER OXIDASE-RELATED"/>
    <property type="match status" value="1"/>
</dbReference>
<feature type="domain" description="F5/8 type C" evidence="22">
    <location>
        <begin position="3080"/>
        <end position="3235"/>
    </location>
</feature>
<dbReference type="Proteomes" id="UP001159428">
    <property type="component" value="Unassembled WGS sequence"/>
</dbReference>
<dbReference type="PRINTS" id="PR00020">
    <property type="entry name" value="MAMDOMAIN"/>
</dbReference>
<dbReference type="InterPro" id="IPR000276">
    <property type="entry name" value="GPCR_Rhodpsn"/>
</dbReference>
<dbReference type="InterPro" id="IPR011009">
    <property type="entry name" value="Kinase-like_dom_sf"/>
</dbReference>
<evidence type="ECO:0000256" key="4">
    <source>
        <dbReference type="ARBA" id="ARBA00022614"/>
    </source>
</evidence>
<dbReference type="InterPro" id="IPR000421">
    <property type="entry name" value="FA58C"/>
</dbReference>
<proteinExistence type="inferred from homology"/>
<keyword evidence="6 18" id="KW-0812">Transmembrane</keyword>
<dbReference type="PROSITE" id="PS01209">
    <property type="entry name" value="LDLRA_1"/>
    <property type="match status" value="1"/>
</dbReference>